<reference evidence="2" key="1">
    <citation type="journal article" date="2014" name="Front. Microbiol.">
        <title>High frequency of phylogenetically diverse reductive dehalogenase-homologous genes in deep subseafloor sedimentary metagenomes.</title>
        <authorList>
            <person name="Kawai M."/>
            <person name="Futagami T."/>
            <person name="Toyoda A."/>
            <person name="Takaki Y."/>
            <person name="Nishi S."/>
            <person name="Hori S."/>
            <person name="Arai W."/>
            <person name="Tsubouchi T."/>
            <person name="Morono Y."/>
            <person name="Uchiyama I."/>
            <person name="Ito T."/>
            <person name="Fujiyama A."/>
            <person name="Inagaki F."/>
            <person name="Takami H."/>
        </authorList>
    </citation>
    <scope>NUCLEOTIDE SEQUENCE</scope>
    <source>
        <strain evidence="2">Expedition CK06-06</strain>
    </source>
</reference>
<name>X1HEQ6_9ZZZZ</name>
<keyword evidence="1" id="KW-1133">Transmembrane helix</keyword>
<keyword evidence="1" id="KW-0812">Transmembrane</keyword>
<comment type="caution">
    <text evidence="2">The sequence shown here is derived from an EMBL/GenBank/DDBJ whole genome shotgun (WGS) entry which is preliminary data.</text>
</comment>
<proteinExistence type="predicted"/>
<feature type="non-terminal residue" evidence="2">
    <location>
        <position position="1"/>
    </location>
</feature>
<feature type="transmembrane region" description="Helical" evidence="1">
    <location>
        <begin position="35"/>
        <end position="54"/>
    </location>
</feature>
<sequence length="59" mass="7194">NKINAYLNNNTNQYASFFVFKIAEEIQDKRKFRRFVWSTILFVIGFLFTLIKFLRERPS</sequence>
<keyword evidence="1" id="KW-0472">Membrane</keyword>
<gene>
    <name evidence="2" type="ORF">S03H2_21302</name>
</gene>
<dbReference type="AlphaFoldDB" id="X1HEQ6"/>
<organism evidence="2">
    <name type="scientific">marine sediment metagenome</name>
    <dbReference type="NCBI Taxonomy" id="412755"/>
    <lineage>
        <taxon>unclassified sequences</taxon>
        <taxon>metagenomes</taxon>
        <taxon>ecological metagenomes</taxon>
    </lineage>
</organism>
<dbReference type="EMBL" id="BARU01011322">
    <property type="protein sequence ID" value="GAH43783.1"/>
    <property type="molecule type" value="Genomic_DNA"/>
</dbReference>
<accession>X1HEQ6</accession>
<evidence type="ECO:0000313" key="2">
    <source>
        <dbReference type="EMBL" id="GAH43783.1"/>
    </source>
</evidence>
<evidence type="ECO:0000256" key="1">
    <source>
        <dbReference type="SAM" id="Phobius"/>
    </source>
</evidence>
<protein>
    <submittedName>
        <fullName evidence="2">Uncharacterized protein</fullName>
    </submittedName>
</protein>